<name>A0A8H3XHX0_GIGMA</name>
<comment type="caution">
    <text evidence="2">The sequence shown here is derived from an EMBL/GenBank/DDBJ whole genome shotgun (WGS) entry which is preliminary data.</text>
</comment>
<dbReference type="AlphaFoldDB" id="A0A8H3XHX0"/>
<evidence type="ECO:0000313" key="3">
    <source>
        <dbReference type="Proteomes" id="UP000439903"/>
    </source>
</evidence>
<reference evidence="2 3" key="1">
    <citation type="journal article" date="2019" name="Environ. Microbiol.">
        <title>At the nexus of three kingdoms: the genome of the mycorrhizal fungus Gigaspora margarita provides insights into plant, endobacterial and fungal interactions.</title>
        <authorList>
            <person name="Venice F."/>
            <person name="Ghignone S."/>
            <person name="Salvioli di Fossalunga A."/>
            <person name="Amselem J."/>
            <person name="Novero M."/>
            <person name="Xianan X."/>
            <person name="Sedzielewska Toro K."/>
            <person name="Morin E."/>
            <person name="Lipzen A."/>
            <person name="Grigoriev I.V."/>
            <person name="Henrissat B."/>
            <person name="Martin F.M."/>
            <person name="Bonfante P."/>
        </authorList>
    </citation>
    <scope>NUCLEOTIDE SEQUENCE [LARGE SCALE GENOMIC DNA]</scope>
    <source>
        <strain evidence="2 3">BEG34</strain>
    </source>
</reference>
<evidence type="ECO:0000256" key="1">
    <source>
        <dbReference type="SAM" id="SignalP"/>
    </source>
</evidence>
<dbReference type="InterPro" id="IPR043504">
    <property type="entry name" value="Peptidase_S1_PA_chymotrypsin"/>
</dbReference>
<dbReference type="OrthoDB" id="2345133at2759"/>
<dbReference type="InterPro" id="IPR009003">
    <property type="entry name" value="Peptidase_S1_PA"/>
</dbReference>
<dbReference type="SUPFAM" id="SSF50494">
    <property type="entry name" value="Trypsin-like serine proteases"/>
    <property type="match status" value="1"/>
</dbReference>
<keyword evidence="3" id="KW-1185">Reference proteome</keyword>
<proteinExistence type="predicted"/>
<accession>A0A8H3XHX0</accession>
<dbReference type="EMBL" id="WTPW01001031">
    <property type="protein sequence ID" value="KAF0461171.1"/>
    <property type="molecule type" value="Genomic_DNA"/>
</dbReference>
<dbReference type="CDD" id="cd21112">
    <property type="entry name" value="alphaLP-like"/>
    <property type="match status" value="1"/>
</dbReference>
<dbReference type="Gene3D" id="2.40.10.10">
    <property type="entry name" value="Trypsin-like serine proteases"/>
    <property type="match status" value="2"/>
</dbReference>
<feature type="signal peptide" evidence="1">
    <location>
        <begin position="1"/>
        <end position="27"/>
    </location>
</feature>
<organism evidence="2 3">
    <name type="scientific">Gigaspora margarita</name>
    <dbReference type="NCBI Taxonomy" id="4874"/>
    <lineage>
        <taxon>Eukaryota</taxon>
        <taxon>Fungi</taxon>
        <taxon>Fungi incertae sedis</taxon>
        <taxon>Mucoromycota</taxon>
        <taxon>Glomeromycotina</taxon>
        <taxon>Glomeromycetes</taxon>
        <taxon>Diversisporales</taxon>
        <taxon>Gigasporaceae</taxon>
        <taxon>Gigaspora</taxon>
    </lineage>
</organism>
<gene>
    <name evidence="2" type="ORF">F8M41_000484</name>
</gene>
<feature type="chain" id="PRO_5034636596" evidence="1">
    <location>
        <begin position="28"/>
        <end position="409"/>
    </location>
</feature>
<protein>
    <submittedName>
        <fullName evidence="2">S1 family peptidase</fullName>
    </submittedName>
</protein>
<sequence>MRNIYIHPKSLLILFAFILQTCLIVNSQFEPLANFWGVPKNKVPNLLIIEKNLILIDNKLQPLLDNSDFGGTYIDVIANKININTVDQSKVDEVKNSLQMKQFQNFLNFKFANNSLTQLNSTFNQIIRLAQKFSLTDNIISIEPEVNNVVIYLDVKADQNKEFIDSVNFFKPIINPLTKVANENIIFNSSTLIKKREIHPIVYGGSKLVTFSRTRSVACSAGFWMKKNGKDFILSAGHCISLIPPPAVFYLEELDNLHEIGPMDVFSIEQTDMGFIEKLDTSLVQLRQMIQNIDQESSELLSYFIAGNSKITSTGIHVCKSGHVTGISCGKVVSINAATSTVTGTKRGLFRVELKNVPGDSGSSVYRYNIFNPSQFVDAVGILISGSDTIGVVDPIHKAFDLGYTLVTI</sequence>
<keyword evidence="1" id="KW-0732">Signal</keyword>
<dbReference type="Proteomes" id="UP000439903">
    <property type="component" value="Unassembled WGS sequence"/>
</dbReference>
<evidence type="ECO:0000313" key="2">
    <source>
        <dbReference type="EMBL" id="KAF0461171.1"/>
    </source>
</evidence>